<sequence length="97" mass="11585">MEAVRKVQPVKRLKESRLNRVIACENAPINWVWDEKDELEFIHMWDAGLSLQDIARAWPDRNPDDIIPLWLGLMYHEDPKKRLKDRLGGIWGRRRRG</sequence>
<evidence type="ECO:0000313" key="2">
    <source>
        <dbReference type="Proteomes" id="UP000633619"/>
    </source>
</evidence>
<proteinExistence type="predicted"/>
<gene>
    <name evidence="1" type="ORF">I8U20_10355</name>
</gene>
<dbReference type="EMBL" id="JAECVW010000006">
    <property type="protein sequence ID" value="MBH8595731.1"/>
    <property type="molecule type" value="Genomic_DNA"/>
</dbReference>
<dbReference type="AlphaFoldDB" id="A0A8I1AAL8"/>
<dbReference type="Proteomes" id="UP000633619">
    <property type="component" value="Unassembled WGS sequence"/>
</dbReference>
<organism evidence="1 2">
    <name type="scientific">Thermoactinomyces intermedius</name>
    <dbReference type="NCBI Taxonomy" id="2024"/>
    <lineage>
        <taxon>Bacteria</taxon>
        <taxon>Bacillati</taxon>
        <taxon>Bacillota</taxon>
        <taxon>Bacilli</taxon>
        <taxon>Bacillales</taxon>
        <taxon>Thermoactinomycetaceae</taxon>
        <taxon>Thermoactinomyces</taxon>
    </lineage>
</organism>
<reference evidence="1 2" key="1">
    <citation type="submission" date="2020-12" db="EMBL/GenBank/DDBJ databases">
        <title>WGS of Thermoactinomyces spp.</title>
        <authorList>
            <person name="Cheng K."/>
        </authorList>
    </citation>
    <scope>NUCLEOTIDE SEQUENCE [LARGE SCALE GENOMIC DNA]</scope>
    <source>
        <strain evidence="2">CICC 10671\DSM 43846</strain>
    </source>
</reference>
<dbReference type="RefSeq" id="WP_181732304.1">
    <property type="nucleotide sequence ID" value="NZ_JACEIR010000006.1"/>
</dbReference>
<accession>A0A8I1AAL8</accession>
<comment type="caution">
    <text evidence="1">The sequence shown here is derived from an EMBL/GenBank/DDBJ whole genome shotgun (WGS) entry which is preliminary data.</text>
</comment>
<protein>
    <submittedName>
        <fullName evidence="1">Uncharacterized protein</fullName>
    </submittedName>
</protein>
<evidence type="ECO:0000313" key="1">
    <source>
        <dbReference type="EMBL" id="MBH8595731.1"/>
    </source>
</evidence>
<name>A0A8I1AAL8_THEIN</name>
<keyword evidence="2" id="KW-1185">Reference proteome</keyword>